<dbReference type="AlphaFoldDB" id="A0AAW1T805"/>
<dbReference type="EMBL" id="JALJOV010000308">
    <property type="protein sequence ID" value="KAK9864860.1"/>
    <property type="molecule type" value="Genomic_DNA"/>
</dbReference>
<evidence type="ECO:0000256" key="1">
    <source>
        <dbReference type="SAM" id="MobiDB-lite"/>
    </source>
</evidence>
<name>A0AAW1T805_9CHLO</name>
<keyword evidence="3" id="KW-1185">Reference proteome</keyword>
<proteinExistence type="predicted"/>
<feature type="region of interest" description="Disordered" evidence="1">
    <location>
        <begin position="112"/>
        <end position="132"/>
    </location>
</feature>
<reference evidence="2 3" key="1">
    <citation type="journal article" date="2024" name="Nat. Commun.">
        <title>Phylogenomics reveals the evolutionary origins of lichenization in chlorophyte algae.</title>
        <authorList>
            <person name="Puginier C."/>
            <person name="Libourel C."/>
            <person name="Otte J."/>
            <person name="Skaloud P."/>
            <person name="Haon M."/>
            <person name="Grisel S."/>
            <person name="Petersen M."/>
            <person name="Berrin J.G."/>
            <person name="Delaux P.M."/>
            <person name="Dal Grande F."/>
            <person name="Keller J."/>
        </authorList>
    </citation>
    <scope>NUCLEOTIDE SEQUENCE [LARGE SCALE GENOMIC DNA]</scope>
    <source>
        <strain evidence="2 3">SAG 2523</strain>
    </source>
</reference>
<sequence>MSSLFVRFGARLNAHRAPKRPRAGHNTLQQRRGASPRSRLFQPSFGTRSLLTSVPAGKVPWARRSDLDHPVFCDNFALLRGPATTHSRTCELDRAGFSPRIPRACPRPCYEQARRSGQGTTTHMLPRKGWPLKQGFTNFDKAQQEPNEESVVSPAYTTPRKRPADEFGVVRCAVPPSAASPDAPRFSARSAHVARGVPLPPGFTGTRSRRKEMCPTCHCRGWKRCTVGPENEPCPNCMKGDEHKQSDQMDLLIDNPCYDIRPKRTRKGAGSSPGKASSGAGTSESSPAHAAEPSVPAHSAEPSVQQDEEVSSPEELEAARVGGIIDTWNSVRRYSLHYKPKHKVSLARVLQEHEMDAFRLHFAAYLEHNDDWHRSQQNRDPTFTPGLSSSLVAAAEASELADSISKMRDEMPPVAVSDKSSDNESDVS</sequence>
<feature type="region of interest" description="Disordered" evidence="1">
    <location>
        <begin position="398"/>
        <end position="428"/>
    </location>
</feature>
<feature type="region of interest" description="Disordered" evidence="1">
    <location>
        <begin position="257"/>
        <end position="316"/>
    </location>
</feature>
<feature type="region of interest" description="Disordered" evidence="1">
    <location>
        <begin position="15"/>
        <end position="38"/>
    </location>
</feature>
<evidence type="ECO:0000313" key="3">
    <source>
        <dbReference type="Proteomes" id="UP001485043"/>
    </source>
</evidence>
<feature type="compositionally biased region" description="Low complexity" evidence="1">
    <location>
        <begin position="268"/>
        <end position="304"/>
    </location>
</feature>
<gene>
    <name evidence="2" type="ORF">WJX84_007931</name>
</gene>
<accession>A0AAW1T805</accession>
<comment type="caution">
    <text evidence="2">The sequence shown here is derived from an EMBL/GenBank/DDBJ whole genome shotgun (WGS) entry which is preliminary data.</text>
</comment>
<dbReference type="Proteomes" id="UP001485043">
    <property type="component" value="Unassembled WGS sequence"/>
</dbReference>
<evidence type="ECO:0000313" key="2">
    <source>
        <dbReference type="EMBL" id="KAK9864860.1"/>
    </source>
</evidence>
<organism evidence="2 3">
    <name type="scientific">Apatococcus fuscideae</name>
    <dbReference type="NCBI Taxonomy" id="2026836"/>
    <lineage>
        <taxon>Eukaryota</taxon>
        <taxon>Viridiplantae</taxon>
        <taxon>Chlorophyta</taxon>
        <taxon>core chlorophytes</taxon>
        <taxon>Trebouxiophyceae</taxon>
        <taxon>Chlorellales</taxon>
        <taxon>Chlorellaceae</taxon>
        <taxon>Apatococcus</taxon>
    </lineage>
</organism>
<protein>
    <submittedName>
        <fullName evidence="2">Uncharacterized protein</fullName>
    </submittedName>
</protein>
<feature type="compositionally biased region" description="Acidic residues" evidence="1">
    <location>
        <begin position="306"/>
        <end position="316"/>
    </location>
</feature>